<keyword evidence="2" id="KW-1185">Reference proteome</keyword>
<protein>
    <submittedName>
        <fullName evidence="1">Uncharacterized protein</fullName>
    </submittedName>
</protein>
<gene>
    <name evidence="1" type="ORF">TIFTF001_048413</name>
</gene>
<dbReference type="EMBL" id="BTGU01006152">
    <property type="protein sequence ID" value="GMN35043.1"/>
    <property type="molecule type" value="Genomic_DNA"/>
</dbReference>
<proteinExistence type="predicted"/>
<organism evidence="1 2">
    <name type="scientific">Ficus carica</name>
    <name type="common">Common fig</name>
    <dbReference type="NCBI Taxonomy" id="3494"/>
    <lineage>
        <taxon>Eukaryota</taxon>
        <taxon>Viridiplantae</taxon>
        <taxon>Streptophyta</taxon>
        <taxon>Embryophyta</taxon>
        <taxon>Tracheophyta</taxon>
        <taxon>Spermatophyta</taxon>
        <taxon>Magnoliopsida</taxon>
        <taxon>eudicotyledons</taxon>
        <taxon>Gunneridae</taxon>
        <taxon>Pentapetalae</taxon>
        <taxon>rosids</taxon>
        <taxon>fabids</taxon>
        <taxon>Rosales</taxon>
        <taxon>Moraceae</taxon>
        <taxon>Ficeae</taxon>
        <taxon>Ficus</taxon>
    </lineage>
</organism>
<evidence type="ECO:0000313" key="1">
    <source>
        <dbReference type="EMBL" id="GMN35043.1"/>
    </source>
</evidence>
<sequence>MSDVRWQVECGPERLQPILDTLPGIRCSEHNLARYAVQPGETVGSSRVSVFSENGMWPGYQHPSWAGGHLL</sequence>
<accession>A0AA87ZF04</accession>
<evidence type="ECO:0000313" key="2">
    <source>
        <dbReference type="Proteomes" id="UP001187192"/>
    </source>
</evidence>
<reference evidence="1" key="1">
    <citation type="submission" date="2023-07" db="EMBL/GenBank/DDBJ databases">
        <title>draft genome sequence of fig (Ficus carica).</title>
        <authorList>
            <person name="Takahashi T."/>
            <person name="Nishimura K."/>
        </authorList>
    </citation>
    <scope>NUCLEOTIDE SEQUENCE</scope>
</reference>
<dbReference type="AlphaFoldDB" id="A0AA87ZF04"/>
<comment type="caution">
    <text evidence="1">The sequence shown here is derived from an EMBL/GenBank/DDBJ whole genome shotgun (WGS) entry which is preliminary data.</text>
</comment>
<name>A0AA87ZF04_FICCA</name>
<dbReference type="Proteomes" id="UP001187192">
    <property type="component" value="Unassembled WGS sequence"/>
</dbReference>